<reference evidence="1 2" key="1">
    <citation type="journal article" date="2019" name="Commun. Biol.">
        <title>The bagworm genome reveals a unique fibroin gene that provides high tensile strength.</title>
        <authorList>
            <person name="Kono N."/>
            <person name="Nakamura H."/>
            <person name="Ohtoshi R."/>
            <person name="Tomita M."/>
            <person name="Numata K."/>
            <person name="Arakawa K."/>
        </authorList>
    </citation>
    <scope>NUCLEOTIDE SEQUENCE [LARGE SCALE GENOMIC DNA]</scope>
</reference>
<name>A0A4C1X0I4_EUMVA</name>
<dbReference type="Proteomes" id="UP000299102">
    <property type="component" value="Unassembled WGS sequence"/>
</dbReference>
<keyword evidence="2" id="KW-1185">Reference proteome</keyword>
<proteinExistence type="predicted"/>
<organism evidence="1 2">
    <name type="scientific">Eumeta variegata</name>
    <name type="common">Bagworm moth</name>
    <name type="synonym">Eumeta japonica</name>
    <dbReference type="NCBI Taxonomy" id="151549"/>
    <lineage>
        <taxon>Eukaryota</taxon>
        <taxon>Metazoa</taxon>
        <taxon>Ecdysozoa</taxon>
        <taxon>Arthropoda</taxon>
        <taxon>Hexapoda</taxon>
        <taxon>Insecta</taxon>
        <taxon>Pterygota</taxon>
        <taxon>Neoptera</taxon>
        <taxon>Endopterygota</taxon>
        <taxon>Lepidoptera</taxon>
        <taxon>Glossata</taxon>
        <taxon>Ditrysia</taxon>
        <taxon>Tineoidea</taxon>
        <taxon>Psychidae</taxon>
        <taxon>Oiketicinae</taxon>
        <taxon>Eumeta</taxon>
    </lineage>
</organism>
<comment type="caution">
    <text evidence="1">The sequence shown here is derived from an EMBL/GenBank/DDBJ whole genome shotgun (WGS) entry which is preliminary data.</text>
</comment>
<gene>
    <name evidence="1" type="ORF">EVAR_44093_1</name>
</gene>
<dbReference type="AlphaFoldDB" id="A0A4C1X0I4"/>
<sequence length="112" mass="12730">MNKEDYLFGGVSVNCDLYSKLTDINKALRSRWGNFFFIIREASANIDADAGAGGQPVCRSVRRGEALIPHLSDEAPRFYFGSIYKLRIEKRTQFLLLFINSFCSRLRPCGVE</sequence>
<evidence type="ECO:0000313" key="2">
    <source>
        <dbReference type="Proteomes" id="UP000299102"/>
    </source>
</evidence>
<dbReference type="EMBL" id="BGZK01000712">
    <property type="protein sequence ID" value="GBP57276.1"/>
    <property type="molecule type" value="Genomic_DNA"/>
</dbReference>
<evidence type="ECO:0000313" key="1">
    <source>
        <dbReference type="EMBL" id="GBP57276.1"/>
    </source>
</evidence>
<protein>
    <submittedName>
        <fullName evidence="1">Uncharacterized protein</fullName>
    </submittedName>
</protein>
<accession>A0A4C1X0I4</accession>